<evidence type="ECO:0000313" key="2">
    <source>
        <dbReference type="Proteomes" id="UP000299102"/>
    </source>
</evidence>
<organism evidence="1 2">
    <name type="scientific">Eumeta variegata</name>
    <name type="common">Bagworm moth</name>
    <name type="synonym">Eumeta japonica</name>
    <dbReference type="NCBI Taxonomy" id="151549"/>
    <lineage>
        <taxon>Eukaryota</taxon>
        <taxon>Metazoa</taxon>
        <taxon>Ecdysozoa</taxon>
        <taxon>Arthropoda</taxon>
        <taxon>Hexapoda</taxon>
        <taxon>Insecta</taxon>
        <taxon>Pterygota</taxon>
        <taxon>Neoptera</taxon>
        <taxon>Endopterygota</taxon>
        <taxon>Lepidoptera</taxon>
        <taxon>Glossata</taxon>
        <taxon>Ditrysia</taxon>
        <taxon>Tineoidea</taxon>
        <taxon>Psychidae</taxon>
        <taxon>Oiketicinae</taxon>
        <taxon>Eumeta</taxon>
    </lineage>
</organism>
<dbReference type="EMBL" id="BGZK01000035">
    <property type="protein sequence ID" value="GBP09366.1"/>
    <property type="molecule type" value="Genomic_DNA"/>
</dbReference>
<sequence length="99" mass="11023">MDQKNCIPKCVNTPKARAQRRTRARRSSAVSARQSVLELRGVPSDRSVCARVRCGRNRRIVREKSPAPATIDDKRVSIGVFVKRDSVGQNCTACSVFVH</sequence>
<accession>A0A4C1T568</accession>
<gene>
    <name evidence="1" type="ORF">EVAR_5791_1</name>
</gene>
<keyword evidence="2" id="KW-1185">Reference proteome</keyword>
<proteinExistence type="predicted"/>
<name>A0A4C1T568_EUMVA</name>
<comment type="caution">
    <text evidence="1">The sequence shown here is derived from an EMBL/GenBank/DDBJ whole genome shotgun (WGS) entry which is preliminary data.</text>
</comment>
<evidence type="ECO:0000313" key="1">
    <source>
        <dbReference type="EMBL" id="GBP09366.1"/>
    </source>
</evidence>
<reference evidence="1 2" key="1">
    <citation type="journal article" date="2019" name="Commun. Biol.">
        <title>The bagworm genome reveals a unique fibroin gene that provides high tensile strength.</title>
        <authorList>
            <person name="Kono N."/>
            <person name="Nakamura H."/>
            <person name="Ohtoshi R."/>
            <person name="Tomita M."/>
            <person name="Numata K."/>
            <person name="Arakawa K."/>
        </authorList>
    </citation>
    <scope>NUCLEOTIDE SEQUENCE [LARGE SCALE GENOMIC DNA]</scope>
</reference>
<dbReference type="AlphaFoldDB" id="A0A4C1T568"/>
<protein>
    <submittedName>
        <fullName evidence="1">Uncharacterized protein</fullName>
    </submittedName>
</protein>
<dbReference type="Proteomes" id="UP000299102">
    <property type="component" value="Unassembled WGS sequence"/>
</dbReference>